<dbReference type="RefSeq" id="WP_150770610.1">
    <property type="nucleotide sequence ID" value="NZ_CABVIY010000003.1"/>
</dbReference>
<feature type="domain" description="Fibronectin type-III" evidence="2">
    <location>
        <begin position="728"/>
        <end position="812"/>
    </location>
</feature>
<dbReference type="PROSITE" id="PS50853">
    <property type="entry name" value="FN3"/>
    <property type="match status" value="6"/>
</dbReference>
<sequence length="812" mass="87801">MSGINEDIGAMAVNGPIYLQENSKTENSITVRVLYSPNGGQTGSRFRWEGDNGPADFPTSINTHVCTITGLSPNTTYKFQVYGLKNQEESVFFMELEAATAPATSKPESPTNLNGSPTKDSIVLTWNAVPNATLYKISHGLAPNGAVIKTEQSTSPAFTIAGLNGNTEYFCEVRASNNNGDSDPRRIIRKTLLVPPAPTELKATPTNSTIYIEWKASPGAGYYFYRYSSVPGGAPQTFDTTSLNATLTNLTKNTLYLIEVCGVNGNGTSPWTPIQARTENTQSPPKPGPVLFSGIEQHSVRANWSIPGSPSYRVSYGVDNDEHKVIDTLSTNHLTVLLSGLAPGTRHFVEVRGFNAGNVSEPSSNTVSTLVFEAPKNLSVREITDESAVMVWEEGTNYPAGVVYLLYLNGNLVDTISEKRYAARGLTQGTSYEFKVYAKKVEGWLSVFTASTFETLAFEAPKYLSVREITDESAVIVWSEGANYPSGVLYQIYLNGELVDTISEKRYAARGLTQNTAYEFKVCAKKVDGRLSAFTASTFKTLFYEGPIICAPGYLSSRRLSSTTARLDWQDIYAQCALCPDALGFKISVEGRVPFEVSAPPCEVTGLSAEKRYLVEVRAIGSVNNVSAPSHAVIGGFANKPGALTVAEVTSHTARLKWSASTGSVPVVDYLIDLDGESIASTRGLEYPLTSLASAKAYTVQVRARTVESTLSDPVQQVFTTLEDDNAVPDAPTNFRYRWSGNLAMLQWDAPLAGPPVSDYRIELTRTGGGGVSQDSPYVMISFLLPRVPHHVTITARNAGGNSSPLEADIAV</sequence>
<evidence type="ECO:0000259" key="2">
    <source>
        <dbReference type="PROSITE" id="PS50853"/>
    </source>
</evidence>
<keyword evidence="1" id="KW-0677">Repeat</keyword>
<dbReference type="PANTHER" id="PTHR46708">
    <property type="entry name" value="TENASCIN"/>
    <property type="match status" value="1"/>
</dbReference>
<accession>A0A5E7SCD4</accession>
<reference evidence="3 4" key="1">
    <citation type="submission" date="2019-09" db="EMBL/GenBank/DDBJ databases">
        <authorList>
            <person name="Chandra G."/>
            <person name="Truman W A."/>
        </authorList>
    </citation>
    <scope>NUCLEOTIDE SEQUENCE [LARGE SCALE GENOMIC DNA]</scope>
    <source>
        <strain evidence="3">PS918</strain>
    </source>
</reference>
<dbReference type="Proteomes" id="UP000326611">
    <property type="component" value="Unassembled WGS sequence"/>
</dbReference>
<dbReference type="PANTHER" id="PTHR46708:SF2">
    <property type="entry name" value="FIBRONECTIN TYPE-III DOMAIN-CONTAINING PROTEIN"/>
    <property type="match status" value="1"/>
</dbReference>
<feature type="domain" description="Fibronectin type-III" evidence="2">
    <location>
        <begin position="13"/>
        <end position="103"/>
    </location>
</feature>
<evidence type="ECO:0000256" key="1">
    <source>
        <dbReference type="ARBA" id="ARBA00022737"/>
    </source>
</evidence>
<dbReference type="SUPFAM" id="SSF49265">
    <property type="entry name" value="Fibronectin type III"/>
    <property type="match status" value="5"/>
</dbReference>
<proteinExistence type="predicted"/>
<dbReference type="EMBL" id="CABVIY010000003">
    <property type="protein sequence ID" value="VVP83665.1"/>
    <property type="molecule type" value="Genomic_DNA"/>
</dbReference>
<dbReference type="InterPro" id="IPR036116">
    <property type="entry name" value="FN3_sf"/>
</dbReference>
<dbReference type="Pfam" id="PF00041">
    <property type="entry name" value="fn3"/>
    <property type="match status" value="4"/>
</dbReference>
<organism evidence="3 4">
    <name type="scientific">Pseudomonas fluorescens</name>
    <dbReference type="NCBI Taxonomy" id="294"/>
    <lineage>
        <taxon>Bacteria</taxon>
        <taxon>Pseudomonadati</taxon>
        <taxon>Pseudomonadota</taxon>
        <taxon>Gammaproteobacteria</taxon>
        <taxon>Pseudomonadales</taxon>
        <taxon>Pseudomonadaceae</taxon>
        <taxon>Pseudomonas</taxon>
    </lineage>
</organism>
<feature type="domain" description="Fibronectin type-III" evidence="2">
    <location>
        <begin position="640"/>
        <end position="725"/>
    </location>
</feature>
<feature type="domain" description="Fibronectin type-III" evidence="2">
    <location>
        <begin position="195"/>
        <end position="284"/>
    </location>
</feature>
<evidence type="ECO:0000313" key="4">
    <source>
        <dbReference type="Proteomes" id="UP000326611"/>
    </source>
</evidence>
<dbReference type="Gene3D" id="2.60.40.10">
    <property type="entry name" value="Immunoglobulins"/>
    <property type="match status" value="9"/>
</dbReference>
<dbReference type="CDD" id="cd00063">
    <property type="entry name" value="FN3"/>
    <property type="match status" value="8"/>
</dbReference>
<dbReference type="InterPro" id="IPR003961">
    <property type="entry name" value="FN3_dom"/>
</dbReference>
<dbReference type="AlphaFoldDB" id="A0A5E7SCD4"/>
<protein>
    <recommendedName>
        <fullName evidence="2">Fibronectin type-III domain-containing protein</fullName>
    </recommendedName>
</protein>
<dbReference type="InterPro" id="IPR050991">
    <property type="entry name" value="ECM_Regulatory_Proteins"/>
</dbReference>
<gene>
    <name evidence="3" type="ORF">PS918_02560</name>
</gene>
<evidence type="ECO:0000313" key="3">
    <source>
        <dbReference type="EMBL" id="VVP83665.1"/>
    </source>
</evidence>
<feature type="domain" description="Fibronectin type-III" evidence="2">
    <location>
        <begin position="286"/>
        <end position="374"/>
    </location>
</feature>
<dbReference type="InterPro" id="IPR013783">
    <property type="entry name" value="Ig-like_fold"/>
</dbReference>
<dbReference type="OrthoDB" id="6845000at2"/>
<dbReference type="SMART" id="SM00060">
    <property type="entry name" value="FN3"/>
    <property type="match status" value="9"/>
</dbReference>
<name>A0A5E7SCD4_PSEFL</name>
<feature type="domain" description="Fibronectin type-III" evidence="2">
    <location>
        <begin position="106"/>
        <end position="194"/>
    </location>
</feature>